<dbReference type="Proteomes" id="UP000000366">
    <property type="component" value="Chromosome"/>
</dbReference>
<evidence type="ECO:0000313" key="1">
    <source>
        <dbReference type="EMBL" id="ABM94307.1"/>
    </source>
</evidence>
<dbReference type="EMBL" id="CP000555">
    <property type="protein sequence ID" value="ABM94307.1"/>
    <property type="molecule type" value="Genomic_DNA"/>
</dbReference>
<evidence type="ECO:0000313" key="2">
    <source>
        <dbReference type="Proteomes" id="UP000000366"/>
    </source>
</evidence>
<dbReference type="HOGENOM" id="CLU_1990047_0_0_4"/>
<name>A2SFG8_METPP</name>
<gene>
    <name evidence="1" type="ordered locus">Mpe_A1345</name>
</gene>
<keyword evidence="2" id="KW-1185">Reference proteome</keyword>
<dbReference type="AlphaFoldDB" id="A2SFG8"/>
<protein>
    <submittedName>
        <fullName evidence="1">Uncharacterized protein</fullName>
    </submittedName>
</protein>
<dbReference type="STRING" id="420662.Mpe_A1345"/>
<dbReference type="KEGG" id="mpt:Mpe_A1345"/>
<sequence>MCTPRLLCPYNAGRTMSPSVIVIHRSEAPRIGARGAPTALYTVSRLSSGPGVRAAGAGWYPARVSSLLRCGLVRRAGDTVHEPALADVPVASSDGPFLPDSMPHIEPRLDTTIRDAGALAAHSAA</sequence>
<organism evidence="1 2">
    <name type="scientific">Methylibium petroleiphilum (strain ATCC BAA-1232 / LMG 22953 / PM1)</name>
    <dbReference type="NCBI Taxonomy" id="420662"/>
    <lineage>
        <taxon>Bacteria</taxon>
        <taxon>Pseudomonadati</taxon>
        <taxon>Pseudomonadota</taxon>
        <taxon>Betaproteobacteria</taxon>
        <taxon>Burkholderiales</taxon>
        <taxon>Sphaerotilaceae</taxon>
        <taxon>Methylibium</taxon>
    </lineage>
</organism>
<reference evidence="1 2" key="1">
    <citation type="journal article" date="2007" name="J. Bacteriol.">
        <title>Whole-genome analysis of the methyl tert-butyl ether-degrading beta-proteobacterium Methylibium petroleiphilum PM1.</title>
        <authorList>
            <person name="Kane S.R."/>
            <person name="Chakicherla A.Y."/>
            <person name="Chain P.S.G."/>
            <person name="Schmidt R."/>
            <person name="Shin M.W."/>
            <person name="Legler T.C."/>
            <person name="Scow K.M."/>
            <person name="Larimer F.W."/>
            <person name="Lucas S.M."/>
            <person name="Richardson P.M."/>
            <person name="Hristova K.R."/>
        </authorList>
    </citation>
    <scope>NUCLEOTIDE SEQUENCE [LARGE SCALE GENOMIC DNA]</scope>
    <source>
        <strain evidence="2">ATCC BAA-1232 / LMG 22953 / PM1</strain>
    </source>
</reference>
<accession>A2SFG8</accession>
<proteinExistence type="predicted"/>